<keyword evidence="9 14" id="KW-0496">Mitochondrion</keyword>
<evidence type="ECO:0000256" key="4">
    <source>
        <dbReference type="ARBA" id="ARBA00022547"/>
    </source>
</evidence>
<comment type="subunit">
    <text evidence="13">Component of the ATP synthase complex composed at least of ATP5F1A/subunit alpha, ATP5F1B/subunit beta, ATP5MC1/subunit c (homooctomer), MT-ATP6/subunit a, MT-ATP8/subunit 8, ATP5ME/subunit e, ATP5MF/subunit f, ATP5MG/subunit g, ATP5MK/subunit k, ATP5MJ/subunit j, ATP5F1C/subunit gamma, ATP5F1D/subunit delta, ATP5F1E/subunit epsilon, ATP5PF/subunit F6, ATP5PB/subunit b, ATP5PD/subunit d, ATP5PO/subunit OSCP. ATP synthase complex consists of a soluble F(1) head domain (subunits alpha(3) and beta(3)) - the catalytic core - and a membrane F(0) domain - the membrane proton channel (subunits c, a, 8, e, f, g, k and j). These two domains are linked by a central stalk (subunits gamma, delta, and epsilon) rotating inside the F1 region and a stationary peripheral stalk (subunits F6, b, d, and OSCP).</text>
</comment>
<evidence type="ECO:0000256" key="10">
    <source>
        <dbReference type="ARBA" id="ARBA00023136"/>
    </source>
</evidence>
<accession>A0A4D6DHU5</accession>
<keyword evidence="5 14" id="KW-0812">Transmembrane</keyword>
<keyword evidence="7 15" id="KW-1133">Transmembrane helix</keyword>
<reference evidence="16" key="1">
    <citation type="journal article" date="2020" name="Conserv Genet Resour">
        <title>Fish mitochondrial genome sequencing: expanding genetic resources to support species detection and biodiversity monitoring using environmental DNA.</title>
        <authorList>
            <person name="Schroeter J.C."/>
            <person name="Maloy A.P."/>
            <person name="Rees C.B."/>
            <person name="Bartron M.L."/>
        </authorList>
    </citation>
    <scope>NUCLEOTIDE SEQUENCE</scope>
    <source>
        <strain evidence="16">NEFC F17-046</strain>
    </source>
</reference>
<evidence type="ECO:0000256" key="14">
    <source>
        <dbReference type="RuleBase" id="RU003661"/>
    </source>
</evidence>
<evidence type="ECO:0000313" key="16">
    <source>
        <dbReference type="EMBL" id="QBZ37639.1"/>
    </source>
</evidence>
<sequence length="56" mass="6899">MPQLEPGPWFKYLVFAWLIFLHFMPDKLLKYVDPNQRPIKNEKPHKLSRSYGNWPW</sequence>
<dbReference type="RefSeq" id="YP_009641628.1">
    <property type="nucleotide sequence ID" value="NC_042391.1"/>
</dbReference>
<feature type="transmembrane region" description="Helical" evidence="15">
    <location>
        <begin position="12"/>
        <end position="29"/>
    </location>
</feature>
<evidence type="ECO:0000256" key="6">
    <source>
        <dbReference type="ARBA" id="ARBA00022781"/>
    </source>
</evidence>
<evidence type="ECO:0000256" key="15">
    <source>
        <dbReference type="SAM" id="Phobius"/>
    </source>
</evidence>
<dbReference type="GO" id="GO:0015986">
    <property type="term" value="P:proton motive force-driven ATP synthesis"/>
    <property type="evidence" value="ECO:0007669"/>
    <property type="project" value="InterPro"/>
</dbReference>
<evidence type="ECO:0000256" key="2">
    <source>
        <dbReference type="ARBA" id="ARBA00008892"/>
    </source>
</evidence>
<evidence type="ECO:0000256" key="1">
    <source>
        <dbReference type="ARBA" id="ARBA00004304"/>
    </source>
</evidence>
<evidence type="ECO:0000256" key="11">
    <source>
        <dbReference type="ARBA" id="ARBA00023310"/>
    </source>
</evidence>
<evidence type="ECO:0000313" key="17">
    <source>
        <dbReference type="EMBL" id="QWE36660.1"/>
    </source>
</evidence>
<dbReference type="GeneID" id="41698746"/>
<keyword evidence="6 14" id="KW-0375">Hydrogen ion transport</keyword>
<name>A0A4D6DHU5_9TELE</name>
<dbReference type="EMBL" id="MW856863">
    <property type="protein sequence ID" value="QWE36660.1"/>
    <property type="molecule type" value="Genomic_DNA"/>
</dbReference>
<proteinExistence type="inferred from homology"/>
<organism evidence="16">
    <name type="scientific">Nocomis micropogon</name>
    <name type="common">river chub</name>
    <dbReference type="NCBI Taxonomy" id="181614"/>
    <lineage>
        <taxon>Eukaryota</taxon>
        <taxon>Metazoa</taxon>
        <taxon>Chordata</taxon>
        <taxon>Craniata</taxon>
        <taxon>Vertebrata</taxon>
        <taxon>Euteleostomi</taxon>
        <taxon>Actinopterygii</taxon>
        <taxon>Neopterygii</taxon>
        <taxon>Teleostei</taxon>
        <taxon>Ostariophysi</taxon>
        <taxon>Cypriniformes</taxon>
        <taxon>Leuciscidae</taxon>
        <taxon>Pogonichthyinae</taxon>
        <taxon>Nocomis</taxon>
    </lineage>
</organism>
<keyword evidence="10 15" id="KW-0472">Membrane</keyword>
<comment type="subcellular location">
    <subcellularLocation>
        <location evidence="1 14">Mitochondrion membrane</location>
        <topology evidence="1 14">Single-pass membrane protein</topology>
    </subcellularLocation>
</comment>
<dbReference type="PANTHER" id="PTHR39937">
    <property type="entry name" value="ATP SYNTHASE PROTEIN 8"/>
    <property type="match status" value="1"/>
</dbReference>
<gene>
    <name evidence="16" type="primary">ATP8</name>
</gene>
<dbReference type="AlphaFoldDB" id="A0A4D6DHU5"/>
<dbReference type="GO" id="GO:0031966">
    <property type="term" value="C:mitochondrial membrane"/>
    <property type="evidence" value="ECO:0007669"/>
    <property type="project" value="UniProtKB-SubCell"/>
</dbReference>
<evidence type="ECO:0000256" key="5">
    <source>
        <dbReference type="ARBA" id="ARBA00022692"/>
    </source>
</evidence>
<dbReference type="GO" id="GO:0045259">
    <property type="term" value="C:proton-transporting ATP synthase complex"/>
    <property type="evidence" value="ECO:0007669"/>
    <property type="project" value="UniProtKB-KW"/>
</dbReference>
<dbReference type="InterPro" id="IPR050635">
    <property type="entry name" value="ATPase_protein_8"/>
</dbReference>
<comment type="similarity">
    <text evidence="2 14">Belongs to the ATPase protein 8 family.</text>
</comment>
<dbReference type="PANTHER" id="PTHR39937:SF1">
    <property type="entry name" value="ATP SYNTHASE PROTEIN 8"/>
    <property type="match status" value="1"/>
</dbReference>
<keyword evidence="3 14" id="KW-0813">Transport</keyword>
<dbReference type="CTD" id="4509"/>
<evidence type="ECO:0000256" key="12">
    <source>
        <dbReference type="ARBA" id="ARBA00053067"/>
    </source>
</evidence>
<dbReference type="GO" id="GO:0015078">
    <property type="term" value="F:proton transmembrane transporter activity"/>
    <property type="evidence" value="ECO:0007669"/>
    <property type="project" value="InterPro"/>
</dbReference>
<dbReference type="EMBL" id="MH324421">
    <property type="protein sequence ID" value="QBZ37639.1"/>
    <property type="molecule type" value="Genomic_DNA"/>
</dbReference>
<evidence type="ECO:0000256" key="13">
    <source>
        <dbReference type="ARBA" id="ARBA00064647"/>
    </source>
</evidence>
<comment type="function">
    <text evidence="12">Subunit 8, of the mitochondrial membrane ATP synthase complex (F(1)F(0) ATP synthase or Complex V) that produces ATP from ADP in the presence of a proton gradient across the membrane which is generated by electron transport complexes of the respiratory chain. ATP synthase complex consist of a soluble F(1) head domain - the catalytic core - and a membrane F(1) domain - the membrane proton channel. These two domains are linked by a central stalk rotating inside the F(1) region and a stationary peripheral stalk. During catalysis, ATP synthesis in the catalytic domain of F(1) is coupled via a rotary mechanism of the central stalk subunits to proton translocation. In vivo, can only synthesize ATP although its ATP hydrolase activity can be activated artificially in vitro. Part of the complex F(0) domain.</text>
</comment>
<keyword evidence="11" id="KW-0066">ATP synthesis</keyword>
<evidence type="ECO:0000256" key="7">
    <source>
        <dbReference type="ARBA" id="ARBA00022989"/>
    </source>
</evidence>
<reference evidence="17" key="2">
    <citation type="submission" date="2021-04" db="EMBL/GenBank/DDBJ databases">
        <title>Freshwater Fish Mitochondrial Genome Project.</title>
        <authorList>
            <person name="Maloy A.P."/>
            <person name="Coombs J.A."/>
            <person name="Bartron M.L."/>
        </authorList>
    </citation>
    <scope>NUCLEOTIDE SEQUENCE</scope>
    <source>
        <strain evidence="17">F19-198</strain>
    </source>
</reference>
<protein>
    <recommendedName>
        <fullName evidence="14">ATP synthase complex subunit 8</fullName>
    </recommendedName>
</protein>
<keyword evidence="4 14" id="KW-0138">CF(0)</keyword>
<keyword evidence="8 14" id="KW-0406">Ion transport</keyword>
<dbReference type="InterPro" id="IPR001421">
    <property type="entry name" value="ATP8_metazoa"/>
</dbReference>
<evidence type="ECO:0000256" key="8">
    <source>
        <dbReference type="ARBA" id="ARBA00023065"/>
    </source>
</evidence>
<evidence type="ECO:0000256" key="9">
    <source>
        <dbReference type="ARBA" id="ARBA00023128"/>
    </source>
</evidence>
<evidence type="ECO:0000256" key="3">
    <source>
        <dbReference type="ARBA" id="ARBA00022448"/>
    </source>
</evidence>
<dbReference type="Pfam" id="PF00895">
    <property type="entry name" value="ATP-synt_8"/>
    <property type="match status" value="1"/>
</dbReference>
<geneLocation type="mitochondrion" evidence="16"/>